<dbReference type="Proteomes" id="UP000269143">
    <property type="component" value="Segment"/>
</dbReference>
<protein>
    <submittedName>
        <fullName evidence="2">Uncharacterized protein</fullName>
    </submittedName>
</protein>
<organism evidence="2 3">
    <name type="scientific">Proteus phage Stubb</name>
    <dbReference type="NCBI Taxonomy" id="2315597"/>
    <lineage>
        <taxon>Viruses</taxon>
        <taxon>Duplodnaviria</taxon>
        <taxon>Heunggongvirae</taxon>
        <taxon>Uroviricota</taxon>
        <taxon>Caudoviricetes</taxon>
        <taxon>Demerecviridae</taxon>
        <taxon>Novosibvirus</taxon>
        <taxon>Novosibvirus stubb</taxon>
    </lineage>
</organism>
<keyword evidence="1" id="KW-0812">Transmembrane</keyword>
<evidence type="ECO:0000313" key="2">
    <source>
        <dbReference type="EMBL" id="AYJ73193.1"/>
    </source>
</evidence>
<gene>
    <name evidence="2" type="ORF">CPT_Stubb_053</name>
</gene>
<keyword evidence="1" id="KW-0472">Membrane</keyword>
<reference evidence="3" key="1">
    <citation type="submission" date="2018-09" db="EMBL/GenBank/DDBJ databases">
        <title>Complete genome of Proteus mirabilis phage Stubb.</title>
        <authorList>
            <person name="Bourgeois T.A."/>
            <person name="Lessor L."/>
            <person name="O'Leary C.J."/>
            <person name="Liu M."/>
        </authorList>
    </citation>
    <scope>NUCLEOTIDE SEQUENCE [LARGE SCALE GENOMIC DNA]</scope>
</reference>
<sequence>MIIYLLIMLWALVGLFNTYVVFRSLSAKDVICIRYWLYNSWKRNRKTMLSIREYEETKIIKPYLMFKLQVYCAGAILGMFSYVLSDTLRGICSYEDII</sequence>
<evidence type="ECO:0000256" key="1">
    <source>
        <dbReference type="SAM" id="Phobius"/>
    </source>
</evidence>
<feature type="transmembrane region" description="Helical" evidence="1">
    <location>
        <begin position="64"/>
        <end position="84"/>
    </location>
</feature>
<proteinExistence type="predicted"/>
<name>A0A3B8DJ15_9CAUD</name>
<keyword evidence="3" id="KW-1185">Reference proteome</keyword>
<dbReference type="EMBL" id="MH830339">
    <property type="protein sequence ID" value="AYJ73193.1"/>
    <property type="molecule type" value="Genomic_DNA"/>
</dbReference>
<accession>A0A3B8DJ15</accession>
<evidence type="ECO:0000313" key="3">
    <source>
        <dbReference type="Proteomes" id="UP000269143"/>
    </source>
</evidence>
<keyword evidence="1" id="KW-1133">Transmembrane helix</keyword>